<sequence length="121" mass="13577">MSSKKSCAKNGFPGIALQEQINGPSFRAIYTLVDNASLRLNIGTKTSQGKINCVQMNRAEHKALICRTQFCGRTLFSRGYFPCQGSRVRDAANVYNPKLNKGELESKHLPTMQQRLPYTKH</sequence>
<name>A0AAD8FKW6_BIOPF</name>
<reference evidence="1" key="1">
    <citation type="journal article" date="2023" name="PLoS Negl. Trop. Dis.">
        <title>A genome sequence for Biomphalaria pfeifferi, the major vector snail for the human-infecting parasite Schistosoma mansoni.</title>
        <authorList>
            <person name="Bu L."/>
            <person name="Lu L."/>
            <person name="Laidemitt M.R."/>
            <person name="Zhang S.M."/>
            <person name="Mutuku M."/>
            <person name="Mkoji G."/>
            <person name="Steinauer M."/>
            <person name="Loker E.S."/>
        </authorList>
    </citation>
    <scope>NUCLEOTIDE SEQUENCE</scope>
    <source>
        <strain evidence="1">KasaAsao</strain>
    </source>
</reference>
<gene>
    <name evidence="1" type="ORF">Bpfe_002010</name>
</gene>
<evidence type="ECO:0000313" key="1">
    <source>
        <dbReference type="EMBL" id="KAK0068075.1"/>
    </source>
</evidence>
<reference evidence="1" key="2">
    <citation type="submission" date="2023-04" db="EMBL/GenBank/DDBJ databases">
        <authorList>
            <person name="Bu L."/>
            <person name="Lu L."/>
            <person name="Laidemitt M.R."/>
            <person name="Zhang S.M."/>
            <person name="Mutuku M."/>
            <person name="Mkoji G."/>
            <person name="Steinauer M."/>
            <person name="Loker E.S."/>
        </authorList>
    </citation>
    <scope>NUCLEOTIDE SEQUENCE</scope>
    <source>
        <strain evidence="1">KasaAsao</strain>
        <tissue evidence="1">Whole Snail</tissue>
    </source>
</reference>
<accession>A0AAD8FKW6</accession>
<dbReference type="Proteomes" id="UP001233172">
    <property type="component" value="Unassembled WGS sequence"/>
</dbReference>
<protein>
    <submittedName>
        <fullName evidence="1">Uncharacterized protein</fullName>
    </submittedName>
</protein>
<dbReference type="AlphaFoldDB" id="A0AAD8FKW6"/>
<comment type="caution">
    <text evidence="1">The sequence shown here is derived from an EMBL/GenBank/DDBJ whole genome shotgun (WGS) entry which is preliminary data.</text>
</comment>
<organism evidence="1 2">
    <name type="scientific">Biomphalaria pfeifferi</name>
    <name type="common">Bloodfluke planorb</name>
    <name type="synonym">Freshwater snail</name>
    <dbReference type="NCBI Taxonomy" id="112525"/>
    <lineage>
        <taxon>Eukaryota</taxon>
        <taxon>Metazoa</taxon>
        <taxon>Spiralia</taxon>
        <taxon>Lophotrochozoa</taxon>
        <taxon>Mollusca</taxon>
        <taxon>Gastropoda</taxon>
        <taxon>Heterobranchia</taxon>
        <taxon>Euthyneura</taxon>
        <taxon>Panpulmonata</taxon>
        <taxon>Hygrophila</taxon>
        <taxon>Lymnaeoidea</taxon>
        <taxon>Planorbidae</taxon>
        <taxon>Biomphalaria</taxon>
    </lineage>
</organism>
<keyword evidence="2" id="KW-1185">Reference proteome</keyword>
<dbReference type="EMBL" id="JASAOG010000005">
    <property type="protein sequence ID" value="KAK0068075.1"/>
    <property type="molecule type" value="Genomic_DNA"/>
</dbReference>
<evidence type="ECO:0000313" key="2">
    <source>
        <dbReference type="Proteomes" id="UP001233172"/>
    </source>
</evidence>
<proteinExistence type="predicted"/>